<dbReference type="PROSITE" id="PS50268">
    <property type="entry name" value="CADHERIN_2"/>
    <property type="match status" value="2"/>
</dbReference>
<dbReference type="Pfam" id="PF17963">
    <property type="entry name" value="Big_9"/>
    <property type="match status" value="5"/>
</dbReference>
<dbReference type="InterPro" id="IPR040853">
    <property type="entry name" value="RapA2_cadherin-like"/>
</dbReference>
<dbReference type="InterPro" id="IPR018511">
    <property type="entry name" value="Hemolysin-typ_Ca-bd_CS"/>
</dbReference>
<feature type="domain" description="Cadherin" evidence="2">
    <location>
        <begin position="269"/>
        <end position="361"/>
    </location>
</feature>
<dbReference type="GO" id="GO:0005509">
    <property type="term" value="F:calcium ion binding"/>
    <property type="evidence" value="ECO:0007669"/>
    <property type="project" value="InterPro"/>
</dbReference>
<dbReference type="InterPro" id="IPR001343">
    <property type="entry name" value="Hemolysn_Ca-bd"/>
</dbReference>
<feature type="domain" description="PA14" evidence="3">
    <location>
        <begin position="3282"/>
        <end position="3439"/>
    </location>
</feature>
<dbReference type="EMBL" id="SMBT01000011">
    <property type="protein sequence ID" value="TCU83660.1"/>
    <property type="molecule type" value="Genomic_DNA"/>
</dbReference>
<dbReference type="Proteomes" id="UP000255108">
    <property type="component" value="Unassembled WGS sequence"/>
</dbReference>
<dbReference type="GO" id="GO:0016020">
    <property type="term" value="C:membrane"/>
    <property type="evidence" value="ECO:0007669"/>
    <property type="project" value="InterPro"/>
</dbReference>
<sequence length="4030" mass="415920">MAEQTNTTKAHATIVQIDGKAYLRDESGKTVPLLPGQKIDEQQILVTANDGHVQLQLPNGELVDIGPARTVQIDAQILNTSPADSATAAISDLAESTAKIAAAISNGQDLSTELEATAAGLNGAGASEGHSFVQLLRIAEGVEPLAFNFGNNNFAATDLPLNPGTVQPGIQAVNDAVTLEEDGESRINVLGNDIGTNLKVNTAVANNGTVSINPDGTLSYKPNANFNGNDQITYTITDANGTSSTATVAVTVTPVNDLPQPTDINGNPLAVPVQISTKEDTPIAGKVTATDPDGDTLTFTPKDQPTHGTVTVNPDGSYIYTPAPDYNGKDSFTVTVNDGKGGTATITVDVTVDPVNDAPVGTNQVITTPEDTPITGKLVATDKDGDSLTFTAKDQPTHGTVTVKPDGSYEYTPAQDYNGKDSFTVTVNDGKGGTATITVDVTVDPVNDAPVGTNQVITTPEDTPITGKLVATDKDGDPLTFTAKDQPTHGTVTVKPDGSYEYTPAPDYNGKDSFTVTVNDGKGGTTVLTVDVTVDPVNDAPVGTNQTITTPEDTPITGKLVATDKDGDPLTFTAKDQPTHGTVTVKPDGSYEYTPAPDYNGKDSFTVTVNDGKGGTAIITVDVGVTPTDDPANISGNDQGTVQEDGVLIANGKLTVADKDAGQSEMKPQTVTNEYGTFSIAKDGTWSFTLDNSANAVQSLSDKDSLNKTYLVESLDGTQHNVVITINGKDDAAEITPSKPGDDAGSVKEDTTLTTGGTLLVNDKDAGQSSFQAQTDTDGTYGKFSIGTDGKWTYVLNNAAANVQALAEGETKTETFTVKSADGTTSNVVVTIVGTNDAAVITPSKPGDDAGQVKEDAVLTTGGTLLVNDKDAGQSSFQAQTNTDGTYGKFSIGTDGKWTYTLNNNDPVVQALKDGDVKTETFTVKSADGTESTITVTVNGTNETATVGHGAVQEDTVQSSTGTLTATGGASFVPQTDAAGTYGKLTLGSDGKWTYTLNNDADNVQALKTGEFKTESFNVTLSDGTKTTISIDVQGLDDKAVITPSKPGDDAGQVKEDTVLTTGGTLLVDDKDAGQSSFQAQTNTDGTYGKFSIGTDGKWTYVLNNAAANVQALAEGETKTETFTVKSADGTTSNVVVTILGTNDAAVITPNKPGDDAGQVKEDSVLTTGGTLLVDDKDAGQSRFQAQTNTDGTYGKFSIGTDGKWTYALNNAAANVQALAEGETKTETFTVKSADGTTSNVVVTVVGTNDAAVITPNKPGDDAGQVKEDSVLTTGGTLLVNDKDAGQSSFQAQTNTDGTYGKFSIGADGKWTYVLNNAAANVQALAEGETKTETFTVKSADGTTSNVIVTIVGTNDAAVITPNKPGDDVGQVKEDTVLTTGGTLLVDDKDAGQSSFQAQTDTDGTYGKFSIGTDGKWTYTLNNNDPVVQALKDGDVKTETFTVKSVDGTESTITVTVNGTNETATVGHGAVQEDTVQSSTGTLTATGGASFVPQTDAAGTYGKLTLGSDGKWTYTLNNDADNVQALKTGEFKTESFNVTLSDGTKTTISIDVQGLDDKAIITPSKPGDDAGQVKEDSVLTTGGTLLVDDKDAGQSSFQAQTNTDGTYGKFSIGTDGKWTYALNNAAANVQALAEGETKTETFTVKSADGTTSNVVVTVVGTNDAAVITPNKPGNDAGQVKEDAVLTTGGTLLVNDKDAGQSSFQAQTDTDGTYGKFSIGTDGKWTYVLNNNDPVVQALKDGDVKTEIFTVKSADGTESTITVTVNGTNETATVGHGAVQEDTVQSSNGTLTATGGASFVPQTDAAGIYGKLTLGSDGKWTYTLNNDADNVQALKTGEFKTESFDVTLSDGTKTTISIDVQGLDDKAVITPSKPGDDAGSVKEDSVLTTGGTLLVDDKDAGQSSFQAQTNTDGTYGKFSIGTDGKWTYVLSNAAANVQALAEGETKTETFTVKSADGTTSNVVVTVVGTNDAAVITPNKPGDDAGQVKEDSVLTTGGTLLVNDKDAGQSSFQAQTDTDGTYGKFSIGTDGKWTYVLNNAAANVQALAEGETKTETFTVKSADGTTSNVVVTVVGTNDAAVITPNKPGDDAGQVKEDSVLTTGGTLLVDDKDAGQSSFQAQTNTDGTYGKFSIGTDGKWTYVLNNAAANVQALAEGETKTETFTVKSADGTTSNVVVTVVGTNDAAVITPNKPGDDAGQVKEDSVLTTGGTLLVDDKDAGQSSFQAQTNTDGTYGKFSIGTDGKWTYVLNNNDPVVQALKDGDVKTETFTVKSADGTESTITITVNGTNETATVGHGAVQEDTVQSSTGTLTATGGASFVPQTDAAGTYGKLTLGSDGKWTYTLNNDADNVQALKTGEFKTESFNVTLSDGTKTTISIDVQGLDDKAVIGQGQGDIGAGTVKEDTPAQTTANGHLTITDKDAGQASFTPQSVKNAYGTFTLQANGDWKFDIDNASATVQALKEGEQIKFDLPVTSLDGTAGKVSITVIGTNDAAIIGQGVGDIGAGTVKEDTAAQTTANGHLTITDKDAGEASFTPQTVKNTYGTFTLQANGDWKFDIDNSSATVQALKEGEQIKLDLPVTSLDGTAGKVSITVIGTNDAAIIGQGVGDIGAGTVKEDTAAQTTANGHLTITDKDAGQASFTPQSVKNTYGTFTLQANGDWKFDIDNSSATVQALKEGEQIKFDLPVTSLDGTAGKVSITVIGTNDAAIIGQGQGDIGAGTVKEDTAAQTTATGHLTVTDKDAGQASFTPQSVKNAYGTFTLQANGDWKFDIDNNSATVQALKEGEQVKFDLPVSSLDGTAGKVSITVIGTNDVAIIGQGQGDIGAGTVKEDTPAQTTANGHLTVTDKDAGQASFTPQSVKNAYGTFTLQANGDWKFDIDNSSATVQALKEGEQVKFDLPVSSLDGTAGKVSITVIGTNDAAIIGQGVGDIGAGTVKEDTAAQTTANGHLTVTDKDAGQASFTPQSVKNAYGTFTLQANGDWKFDIDNSSATVQALKEGEQIKFDLPVTSLDGTAGKVSITVIGTNDAAIIGQGVGDIGAGTVKEDTAAQTTANGHLTVTDKDAGQASFTPQSVKNAYGTFTLQANGDWKFDIDNNSATVQALKEGEQVKFDLPVSSLDGTAGKVSITVIGTNDAPASTGGSVSGTEDTAYTFTWSDFNASAGDASVSSLLIKLSSLPADGVLQFNGVAITNPAQFTFSKADIDAGKLTFIPDANESGHNSFNSAGTGDQKSDYAKFDYQVNDGSASSDKVSMVVDIKPVADMPVISIGGISLVNGSTTTVTPPKGNGLTQQYYAPNANDNLNTTTARTPTRIEAELEGKVPTSTTVVTSPDVYVPNGTDAPSGIATDSAYRVSGLVYLEEGKNYTFSGYVDDTSLLKIGGVELMNRPYDGYGTFTATPFVPGKSGYYTVEMIVYNASNVGAMDLNVSVNGGKAVDFNTSNFQLYSNLAQLETSGGLHSNLVATGDGGYYPQGISGQEDSFIKLFGLAAKLSDTDGSESLQSLSLTELKAGSTVFDGVHTYNVPSDGSALNLKGWDLNNLQIRPPLNFFGEYKVGLQAVSVENSTGETATNNAFVAIQVANTNDAPSANDDSASIREDSAANPITGNVLSNDIDVDGDKLVVQAINNNATNVGKAISGQFGQLTINQDGSYSYTLDNSNPRVNALNDRDTLSEKFTYTASDGKGGTSTATLTINIQGHTDPVVIMGSSFNDQIGDMYGESTTLWGTEKTEGTVIDLQLGGGAIAGAPNPNPGERFQYTQSVDQVIDAGGGNDYVESGRGDDVIYAGDSDSAGYKFADILGHKLMTLDLGSLVDSSTQLFSAAVGVSNPKADVVNGGTGHDAIFGQSGVDLLYGHTGNDYLDGGSDNDALRGGLGHDVLRGGSGNDVLKGDAGDDVFLWMPGDQAVARGATAAGTGNEFGIGANVNVVKTATDVVMDFNQNTSAGNNDKLDMRDLLIGETHGSNDIGNLLNYLHVEKSGSSTVIHVSTAGEFGGGYNAAKEDQTIILQGVDLTGATDADILKNLLQNNKLIVD</sequence>
<accession>A0A377QA79</accession>
<dbReference type="Gene3D" id="2.60.40.10">
    <property type="entry name" value="Immunoglobulins"/>
    <property type="match status" value="25"/>
</dbReference>
<feature type="region of interest" description="Disordered" evidence="1">
    <location>
        <begin position="284"/>
        <end position="309"/>
    </location>
</feature>
<evidence type="ECO:0000313" key="5">
    <source>
        <dbReference type="EMBL" id="TCU83660.1"/>
    </source>
</evidence>
<dbReference type="PROSITE" id="PS51820">
    <property type="entry name" value="PA14"/>
    <property type="match status" value="1"/>
</dbReference>
<dbReference type="RefSeq" id="WP_115228027.1">
    <property type="nucleotide sequence ID" value="NZ_CAWOLO010000011.1"/>
</dbReference>
<feature type="domain" description="Cadherin" evidence="2">
    <location>
        <begin position="360"/>
        <end position="452"/>
    </location>
</feature>
<dbReference type="SUPFAM" id="SSF51120">
    <property type="entry name" value="beta-Roll"/>
    <property type="match status" value="1"/>
</dbReference>
<keyword evidence="7" id="KW-1185">Reference proteome</keyword>
<dbReference type="NCBIfam" id="TIGR01965">
    <property type="entry name" value="VCBS_repeat"/>
    <property type="match status" value="29"/>
</dbReference>
<dbReference type="InterPro" id="IPR013783">
    <property type="entry name" value="Ig-like_fold"/>
</dbReference>
<dbReference type="PROSITE" id="PS00330">
    <property type="entry name" value="HEMOLYSIN_CALCIUM"/>
    <property type="match status" value="1"/>
</dbReference>
<dbReference type="Gene3D" id="2.60.40.3440">
    <property type="match status" value="4"/>
</dbReference>
<reference evidence="4 6" key="1">
    <citation type="submission" date="2018-06" db="EMBL/GenBank/DDBJ databases">
        <authorList>
            <consortium name="Pathogen Informatics"/>
            <person name="Doyle S."/>
        </authorList>
    </citation>
    <scope>NUCLEOTIDE SEQUENCE [LARGE SCALE GENOMIC DNA]</scope>
    <source>
        <strain evidence="4 6">NCTC11159</strain>
    </source>
</reference>
<dbReference type="NCBIfam" id="NF012211">
    <property type="entry name" value="tand_rpt_95"/>
    <property type="match status" value="5"/>
</dbReference>
<protein>
    <submittedName>
        <fullName evidence="4">Hemolysin IA</fullName>
    </submittedName>
    <submittedName>
        <fullName evidence="5">Secreted protein (Type I secretion substrate)</fullName>
    </submittedName>
</protein>
<feature type="compositionally biased region" description="Polar residues" evidence="1">
    <location>
        <begin position="297"/>
        <end position="309"/>
    </location>
</feature>
<evidence type="ECO:0000259" key="2">
    <source>
        <dbReference type="PROSITE" id="PS50268"/>
    </source>
</evidence>
<evidence type="ECO:0000313" key="6">
    <source>
        <dbReference type="Proteomes" id="UP000255108"/>
    </source>
</evidence>
<dbReference type="InterPro" id="IPR002126">
    <property type="entry name" value="Cadherin-like_dom"/>
</dbReference>
<dbReference type="InterPro" id="IPR037524">
    <property type="entry name" value="PA14/GLEYA"/>
</dbReference>
<evidence type="ECO:0000313" key="7">
    <source>
        <dbReference type="Proteomes" id="UP000295794"/>
    </source>
</evidence>
<proteinExistence type="predicted"/>
<dbReference type="Proteomes" id="UP000295794">
    <property type="component" value="Unassembled WGS sequence"/>
</dbReference>
<dbReference type="OrthoDB" id="8596409at2"/>
<organism evidence="4 6">
    <name type="scientific">Iodobacter fluviatilis</name>
    <dbReference type="NCBI Taxonomy" id="537"/>
    <lineage>
        <taxon>Bacteria</taxon>
        <taxon>Pseudomonadati</taxon>
        <taxon>Pseudomonadota</taxon>
        <taxon>Betaproteobacteria</taxon>
        <taxon>Neisseriales</taxon>
        <taxon>Chitinibacteraceae</taxon>
        <taxon>Iodobacter</taxon>
    </lineage>
</organism>
<dbReference type="NCBIfam" id="TIGR03661">
    <property type="entry name" value="T1SS_VCA0849"/>
    <property type="match status" value="1"/>
</dbReference>
<dbReference type="Pfam" id="PF17803">
    <property type="entry name" value="Cadherin_4"/>
    <property type="match status" value="20"/>
</dbReference>
<dbReference type="EMBL" id="UGHR01000001">
    <property type="protein sequence ID" value="STQ91833.1"/>
    <property type="molecule type" value="Genomic_DNA"/>
</dbReference>
<evidence type="ECO:0000256" key="1">
    <source>
        <dbReference type="SAM" id="MobiDB-lite"/>
    </source>
</evidence>
<evidence type="ECO:0000313" key="4">
    <source>
        <dbReference type="EMBL" id="STQ91833.1"/>
    </source>
</evidence>
<dbReference type="PANTHER" id="PTHR14139:SF2">
    <property type="entry name" value="CALSYNTENIN-1"/>
    <property type="match status" value="1"/>
</dbReference>
<name>A0A377QA79_9NEIS</name>
<dbReference type="NCBIfam" id="NF033682">
    <property type="entry name" value="retention_LapA"/>
    <property type="match status" value="1"/>
</dbReference>
<dbReference type="InterPro" id="IPR047777">
    <property type="entry name" value="LapA-like_RM"/>
</dbReference>
<evidence type="ECO:0000259" key="3">
    <source>
        <dbReference type="PROSITE" id="PS51820"/>
    </source>
</evidence>
<reference evidence="5 7" key="2">
    <citation type="submission" date="2019-03" db="EMBL/GenBank/DDBJ databases">
        <title>Genomic Encyclopedia of Type Strains, Phase IV (KMG-IV): sequencing the most valuable type-strain genomes for metagenomic binning, comparative biology and taxonomic classification.</title>
        <authorList>
            <person name="Goeker M."/>
        </authorList>
    </citation>
    <scope>NUCLEOTIDE SEQUENCE [LARGE SCALE GENOMIC DNA]</scope>
    <source>
        <strain evidence="5 7">DSM 3764</strain>
    </source>
</reference>
<gene>
    <name evidence="4" type="primary">apxIA</name>
    <name evidence="5" type="ORF">EV682_11120</name>
    <name evidence="4" type="ORF">NCTC11159_02915</name>
</gene>
<dbReference type="Pfam" id="PF00353">
    <property type="entry name" value="HemolysinCabind"/>
    <property type="match status" value="3"/>
</dbReference>
<dbReference type="PANTHER" id="PTHR14139">
    <property type="entry name" value="CALSYNTENIN"/>
    <property type="match status" value="1"/>
</dbReference>
<dbReference type="GO" id="GO:0007156">
    <property type="term" value="P:homophilic cell adhesion via plasma membrane adhesion molecules"/>
    <property type="evidence" value="ECO:0007669"/>
    <property type="project" value="InterPro"/>
</dbReference>
<dbReference type="CDD" id="cd11304">
    <property type="entry name" value="Cadherin_repeat"/>
    <property type="match status" value="1"/>
</dbReference>
<dbReference type="InterPro" id="IPR010221">
    <property type="entry name" value="VCBS_dom"/>
</dbReference>
<dbReference type="InterPro" id="IPR019960">
    <property type="entry name" value="T1SS_VCA0849"/>
</dbReference>
<dbReference type="InterPro" id="IPR011049">
    <property type="entry name" value="Serralysin-like_metalloprot_C"/>
</dbReference>